<protein>
    <submittedName>
        <fullName evidence="1">Uncharacterized protein</fullName>
    </submittedName>
</protein>
<proteinExistence type="predicted"/>
<dbReference type="STRING" id="662367.SAMN05216167_1158"/>
<evidence type="ECO:0000313" key="1">
    <source>
        <dbReference type="EMBL" id="SFE51815.1"/>
    </source>
</evidence>
<name>A0A1I2B6N0_9BACT</name>
<dbReference type="AlphaFoldDB" id="A0A1I2B6N0"/>
<dbReference type="EMBL" id="FOLQ01000015">
    <property type="protein sequence ID" value="SFE51815.1"/>
    <property type="molecule type" value="Genomic_DNA"/>
</dbReference>
<accession>A0A1I2B6N0</accession>
<reference evidence="1 2" key="1">
    <citation type="submission" date="2016-10" db="EMBL/GenBank/DDBJ databases">
        <authorList>
            <person name="de Groot N.N."/>
        </authorList>
    </citation>
    <scope>NUCLEOTIDE SEQUENCE [LARGE SCALE GENOMIC DNA]</scope>
    <source>
        <strain evidence="1 2">DSM 26130</strain>
    </source>
</reference>
<dbReference type="Proteomes" id="UP000198598">
    <property type="component" value="Unassembled WGS sequence"/>
</dbReference>
<organism evidence="1 2">
    <name type="scientific">Spirosoma endophyticum</name>
    <dbReference type="NCBI Taxonomy" id="662367"/>
    <lineage>
        <taxon>Bacteria</taxon>
        <taxon>Pseudomonadati</taxon>
        <taxon>Bacteroidota</taxon>
        <taxon>Cytophagia</taxon>
        <taxon>Cytophagales</taxon>
        <taxon>Cytophagaceae</taxon>
        <taxon>Spirosoma</taxon>
    </lineage>
</organism>
<keyword evidence="2" id="KW-1185">Reference proteome</keyword>
<sequence>MKPILRQRWQAGETCVKTLFKEIKAQGDNGRYTILAAFLAT</sequence>
<gene>
    <name evidence="1" type="ORF">SAMN05216167_1158</name>
</gene>
<evidence type="ECO:0000313" key="2">
    <source>
        <dbReference type="Proteomes" id="UP000198598"/>
    </source>
</evidence>